<proteinExistence type="predicted"/>
<evidence type="ECO:0000313" key="2">
    <source>
        <dbReference type="Proteomes" id="UP000501240"/>
    </source>
</evidence>
<evidence type="ECO:0000313" key="1">
    <source>
        <dbReference type="EMBL" id="QKG24584.1"/>
    </source>
</evidence>
<protein>
    <submittedName>
        <fullName evidence="1">Superoxide dismutase</fullName>
    </submittedName>
</protein>
<keyword evidence="2" id="KW-1185">Reference proteome</keyword>
<sequence length="63" mass="6730">MAVLRLSTAGTDGRVVQRVKDPRLALPTTVAAFGSRLYLSNIRFFATGPTPGISYNAVAIPRP</sequence>
<accession>A0A7D4A3Y4</accession>
<gene>
    <name evidence="1" type="ORF">ACTIVE_6231</name>
</gene>
<reference evidence="1 2" key="1">
    <citation type="submission" date="2020-05" db="EMBL/GenBank/DDBJ databases">
        <title>Actinomadura verrucosospora NRRL-B18236 (PFL_A860) Genome sequencing and assembly.</title>
        <authorList>
            <person name="Samborskyy M."/>
        </authorList>
    </citation>
    <scope>NUCLEOTIDE SEQUENCE [LARGE SCALE GENOMIC DNA]</scope>
    <source>
        <strain evidence="1 2">NRRL:B18236</strain>
    </source>
</reference>
<dbReference type="Proteomes" id="UP000501240">
    <property type="component" value="Chromosome"/>
</dbReference>
<dbReference type="AlphaFoldDB" id="A0A7D4A3Y4"/>
<name>A0A7D4A3Y4_ACTVE</name>
<organism evidence="1 2">
    <name type="scientific">Actinomadura verrucosospora</name>
    <dbReference type="NCBI Taxonomy" id="46165"/>
    <lineage>
        <taxon>Bacteria</taxon>
        <taxon>Bacillati</taxon>
        <taxon>Actinomycetota</taxon>
        <taxon>Actinomycetes</taxon>
        <taxon>Streptosporangiales</taxon>
        <taxon>Thermomonosporaceae</taxon>
        <taxon>Actinomadura</taxon>
    </lineage>
</organism>
<dbReference type="EMBL" id="CP053892">
    <property type="protein sequence ID" value="QKG24584.1"/>
    <property type="molecule type" value="Genomic_DNA"/>
</dbReference>